<dbReference type="Gene3D" id="3.90.1640.10">
    <property type="entry name" value="inorganic pyrophosphatase (n-terminal core)"/>
    <property type="match status" value="1"/>
</dbReference>
<reference evidence="1 2" key="1">
    <citation type="submission" date="2018-06" db="EMBL/GenBank/DDBJ databases">
        <authorList>
            <consortium name="Pathogen Informatics"/>
            <person name="Doyle S."/>
        </authorList>
    </citation>
    <scope>NUCLEOTIDE SEQUENCE [LARGE SCALE GENOMIC DNA]</scope>
    <source>
        <strain evidence="1 2">NCTC12195</strain>
    </source>
</reference>
<dbReference type="Proteomes" id="UP000255277">
    <property type="component" value="Unassembled WGS sequence"/>
</dbReference>
<dbReference type="EMBL" id="UHDK01000001">
    <property type="protein sequence ID" value="SUM34094.1"/>
    <property type="molecule type" value="Genomic_DNA"/>
</dbReference>
<proteinExistence type="predicted"/>
<dbReference type="GO" id="GO:0004427">
    <property type="term" value="F:inorganic diphosphate phosphatase activity"/>
    <property type="evidence" value="ECO:0007669"/>
    <property type="project" value="UniProtKB-EC"/>
</dbReference>
<accession>A0A380FLP1</accession>
<protein>
    <submittedName>
        <fullName evidence="1">Manganese-dependent inorganic pyrophosphatase</fullName>
        <ecNumber evidence="1">3.6.1.1</ecNumber>
    </submittedName>
</protein>
<sequence length="99" mass="11244">MQFHQQLLWQTLNNKLVILKLHLIVLGDVNAETQYALDHFKVDAPELLNDNLADQEVILVDHNEFQQSADSIADAQVKHVVDHHRIANFETAAPIVLPC</sequence>
<dbReference type="AlphaFoldDB" id="A0A380FLP1"/>
<keyword evidence="1" id="KW-0378">Hydrolase</keyword>
<evidence type="ECO:0000313" key="2">
    <source>
        <dbReference type="Proteomes" id="UP000255277"/>
    </source>
</evidence>
<dbReference type="EC" id="3.6.1.1" evidence="1"/>
<organism evidence="1 2">
    <name type="scientific">Staphylococcus gallinarum</name>
    <dbReference type="NCBI Taxonomy" id="1293"/>
    <lineage>
        <taxon>Bacteria</taxon>
        <taxon>Bacillati</taxon>
        <taxon>Bacillota</taxon>
        <taxon>Bacilli</taxon>
        <taxon>Bacillales</taxon>
        <taxon>Staphylococcaceae</taxon>
        <taxon>Staphylococcus</taxon>
    </lineage>
</organism>
<gene>
    <name evidence="1" type="primary">ppaC_1</name>
    <name evidence="1" type="ORF">NCTC12195_03602</name>
</gene>
<dbReference type="InterPro" id="IPR038763">
    <property type="entry name" value="DHH_sf"/>
</dbReference>
<evidence type="ECO:0000313" key="1">
    <source>
        <dbReference type="EMBL" id="SUM34094.1"/>
    </source>
</evidence>
<name>A0A380FLP1_STAGA</name>
<dbReference type="SUPFAM" id="SSF64182">
    <property type="entry name" value="DHH phosphoesterases"/>
    <property type="match status" value="1"/>
</dbReference>